<proteinExistence type="predicted"/>
<evidence type="ECO:0000313" key="2">
    <source>
        <dbReference type="EMBL" id="SVC27742.1"/>
    </source>
</evidence>
<name>A0A382KXA6_9ZZZZ</name>
<feature type="non-terminal residue" evidence="2">
    <location>
        <position position="151"/>
    </location>
</feature>
<feature type="compositionally biased region" description="Basic and acidic residues" evidence="1">
    <location>
        <begin position="64"/>
        <end position="85"/>
    </location>
</feature>
<evidence type="ECO:0000256" key="1">
    <source>
        <dbReference type="SAM" id="MobiDB-lite"/>
    </source>
</evidence>
<dbReference type="EMBL" id="UINC01082717">
    <property type="protein sequence ID" value="SVC27742.1"/>
    <property type="molecule type" value="Genomic_DNA"/>
</dbReference>
<reference evidence="2" key="1">
    <citation type="submission" date="2018-05" db="EMBL/GenBank/DDBJ databases">
        <authorList>
            <person name="Lanie J.A."/>
            <person name="Ng W.-L."/>
            <person name="Kazmierczak K.M."/>
            <person name="Andrzejewski T.M."/>
            <person name="Davidsen T.M."/>
            <person name="Wayne K.J."/>
            <person name="Tettelin H."/>
            <person name="Glass J.I."/>
            <person name="Rusch D."/>
            <person name="Podicherti R."/>
            <person name="Tsui H.-C.T."/>
            <person name="Winkler M.E."/>
        </authorList>
    </citation>
    <scope>NUCLEOTIDE SEQUENCE</scope>
</reference>
<gene>
    <name evidence="2" type="ORF">METZ01_LOCUS280596</name>
</gene>
<sequence>MMAEPKDFKMKKEYYNAYAAWKNDSLTYAAFMESLPSMSVYLNNKLEFEKHHFEQTQRSRRKLLEELEIRSDRKRQGQATKESKGPKKPSAGKVGKSKSEELPQLGTPDGGNRRIRPSTPTPIVAAVMICSILVYGNIDAPFSDLGNGLIS</sequence>
<accession>A0A382KXA6</accession>
<dbReference type="AlphaFoldDB" id="A0A382KXA6"/>
<protein>
    <submittedName>
        <fullName evidence="2">Uncharacterized protein</fullName>
    </submittedName>
</protein>
<feature type="region of interest" description="Disordered" evidence="1">
    <location>
        <begin position="64"/>
        <end position="118"/>
    </location>
</feature>
<organism evidence="2">
    <name type="scientific">marine metagenome</name>
    <dbReference type="NCBI Taxonomy" id="408172"/>
    <lineage>
        <taxon>unclassified sequences</taxon>
        <taxon>metagenomes</taxon>
        <taxon>ecological metagenomes</taxon>
    </lineage>
</organism>